<dbReference type="PANTHER" id="PTHR46210">
    <property type="entry name" value="FHA DOMAIN-CONTAINING PROTEIN"/>
    <property type="match status" value="1"/>
</dbReference>
<feature type="region of interest" description="Disordered" evidence="4">
    <location>
        <begin position="186"/>
        <end position="263"/>
    </location>
</feature>
<evidence type="ECO:0000256" key="1">
    <source>
        <dbReference type="ARBA" id="ARBA00022723"/>
    </source>
</evidence>
<keyword evidence="3" id="KW-0862">Zinc</keyword>
<sequence length="524" mass="57148">MEPINAYARTQRLTICARMLMYRPETAELLDFEKNVVAEDTITLKPPSNDANDAATTDDAVPPQSSLHIVQNGQKIHAIADLEEVAEYLKTYPLALVLAKVVWRDKGCFICKPDVVSDHAHTGACYRIINSHVYRRAFGCKAANRRVAHALKEGDRIKLGRATLVVRHLARKPANSLSYIHEFMAQPTEEGRQPETSPEPADETSPEAADEIAPEAADETSPEAADVTSPEAADVTSPEPADEIAPDPANETAAPENAEERVQVEDIAVETVHRTISNVSTVMGPDSVINTQRSVTMPPVPRGACAAPEQDADQGMCRICLEGEESGSLVVPCKCNGSMKYVHLACVRTWIQGRLNVKDEHGQQQLAFFLKNLKCELCGVPYPSYIDVDSVWTEFLGIEEPSPPYAILEPENANHTGLHVASLSTASVSIGRNGSSDVVLPDISVSRCHAMMHYREGHFVIEDKGSKFGTLVQLADAYEIRVEAGTPIALKIGTDVLCIEAKIKRRFGELCCAGYSRRAVSVVI</sequence>
<dbReference type="InterPro" id="IPR011016">
    <property type="entry name" value="Znf_RING-CH"/>
</dbReference>
<dbReference type="CDD" id="cd00060">
    <property type="entry name" value="FHA"/>
    <property type="match status" value="1"/>
</dbReference>
<dbReference type="VEuPathDB" id="PiroplasmaDB:BBBOND_0202360"/>
<dbReference type="Pfam" id="PF00498">
    <property type="entry name" value="FHA"/>
    <property type="match status" value="1"/>
</dbReference>
<evidence type="ECO:0000256" key="2">
    <source>
        <dbReference type="ARBA" id="ARBA00022771"/>
    </source>
</evidence>
<keyword evidence="1" id="KW-0479">Metal-binding</keyword>
<evidence type="ECO:0000259" key="6">
    <source>
        <dbReference type="PROSITE" id="PS51292"/>
    </source>
</evidence>
<dbReference type="SMART" id="SM00744">
    <property type="entry name" value="RINGv"/>
    <property type="match status" value="1"/>
</dbReference>
<dbReference type="SUPFAM" id="SSF49879">
    <property type="entry name" value="SMAD/FHA domain"/>
    <property type="match status" value="1"/>
</dbReference>
<accession>A0A061D826</accession>
<name>A0A061D826_BABBI</name>
<keyword evidence="8" id="KW-1185">Reference proteome</keyword>
<feature type="compositionally biased region" description="Low complexity" evidence="4">
    <location>
        <begin position="246"/>
        <end position="256"/>
    </location>
</feature>
<evidence type="ECO:0000313" key="8">
    <source>
        <dbReference type="Proteomes" id="UP000033188"/>
    </source>
</evidence>
<dbReference type="SUPFAM" id="SSF57850">
    <property type="entry name" value="RING/U-box"/>
    <property type="match status" value="1"/>
</dbReference>
<dbReference type="InterPro" id="IPR013083">
    <property type="entry name" value="Znf_RING/FYVE/PHD"/>
</dbReference>
<dbReference type="EMBL" id="LK391708">
    <property type="protein sequence ID" value="CDR95079.1"/>
    <property type="molecule type" value="Genomic_DNA"/>
</dbReference>
<dbReference type="InterPro" id="IPR000253">
    <property type="entry name" value="FHA_dom"/>
</dbReference>
<dbReference type="AlphaFoldDB" id="A0A061D826"/>
<dbReference type="SMART" id="SM00240">
    <property type="entry name" value="FHA"/>
    <property type="match status" value="1"/>
</dbReference>
<evidence type="ECO:0000313" key="7">
    <source>
        <dbReference type="EMBL" id="CDR95079.1"/>
    </source>
</evidence>
<dbReference type="KEGG" id="bbig:BBBOND_0202360"/>
<dbReference type="GeneID" id="24563620"/>
<evidence type="ECO:0000256" key="4">
    <source>
        <dbReference type="SAM" id="MobiDB-lite"/>
    </source>
</evidence>
<proteinExistence type="predicted"/>
<protein>
    <submittedName>
        <fullName evidence="7">Seroreactive antigen BMN1-9B, putative</fullName>
    </submittedName>
</protein>
<feature type="compositionally biased region" description="Acidic residues" evidence="4">
    <location>
        <begin position="200"/>
        <end position="221"/>
    </location>
</feature>
<evidence type="ECO:0000259" key="5">
    <source>
        <dbReference type="PROSITE" id="PS50006"/>
    </source>
</evidence>
<dbReference type="Gene3D" id="2.60.200.20">
    <property type="match status" value="1"/>
</dbReference>
<dbReference type="OMA" id="CIRSWIK"/>
<dbReference type="PROSITE" id="PS50006">
    <property type="entry name" value="FHA_DOMAIN"/>
    <property type="match status" value="1"/>
</dbReference>
<dbReference type="OrthoDB" id="264354at2759"/>
<dbReference type="RefSeq" id="XP_012767265.1">
    <property type="nucleotide sequence ID" value="XM_012911811.1"/>
</dbReference>
<feature type="domain" description="FHA" evidence="5">
    <location>
        <begin position="428"/>
        <end position="473"/>
    </location>
</feature>
<dbReference type="GO" id="GO:0008270">
    <property type="term" value="F:zinc ion binding"/>
    <property type="evidence" value="ECO:0007669"/>
    <property type="project" value="UniProtKB-KW"/>
</dbReference>
<dbReference type="Pfam" id="PF12906">
    <property type="entry name" value="RINGv"/>
    <property type="match status" value="1"/>
</dbReference>
<evidence type="ECO:0000256" key="3">
    <source>
        <dbReference type="ARBA" id="ARBA00022833"/>
    </source>
</evidence>
<keyword evidence="2" id="KW-0863">Zinc-finger</keyword>
<gene>
    <name evidence="7" type="ORF">BBBOND_0202360</name>
</gene>
<reference evidence="8" key="1">
    <citation type="submission" date="2014-06" db="EMBL/GenBank/DDBJ databases">
        <authorList>
            <person name="Aslett M."/>
            <person name="De Silva N."/>
        </authorList>
    </citation>
    <scope>NUCLEOTIDE SEQUENCE [LARGE SCALE GENOMIC DNA]</scope>
    <source>
        <strain evidence="8">Bond</strain>
    </source>
</reference>
<feature type="domain" description="RING-CH-type" evidence="6">
    <location>
        <begin position="309"/>
        <end position="385"/>
    </location>
</feature>
<dbReference type="PROSITE" id="PS51292">
    <property type="entry name" value="ZF_RING_CH"/>
    <property type="match status" value="1"/>
</dbReference>
<dbReference type="Gene3D" id="3.30.40.10">
    <property type="entry name" value="Zinc/RING finger domain, C3HC4 (zinc finger)"/>
    <property type="match status" value="1"/>
</dbReference>
<dbReference type="Proteomes" id="UP000033188">
    <property type="component" value="Chromosome 2"/>
</dbReference>
<organism evidence="7 8">
    <name type="scientific">Babesia bigemina</name>
    <dbReference type="NCBI Taxonomy" id="5866"/>
    <lineage>
        <taxon>Eukaryota</taxon>
        <taxon>Sar</taxon>
        <taxon>Alveolata</taxon>
        <taxon>Apicomplexa</taxon>
        <taxon>Aconoidasida</taxon>
        <taxon>Piroplasmida</taxon>
        <taxon>Babesiidae</taxon>
        <taxon>Babesia</taxon>
    </lineage>
</organism>
<dbReference type="InterPro" id="IPR008984">
    <property type="entry name" value="SMAD_FHA_dom_sf"/>
</dbReference>
<dbReference type="STRING" id="5866.A0A061D826"/>
<dbReference type="CDD" id="cd16495">
    <property type="entry name" value="RING_CH-C4HC3_MARCH"/>
    <property type="match status" value="1"/>
</dbReference>
<dbReference type="PANTHER" id="PTHR46210:SF1">
    <property type="entry name" value="FHA DOMAIN-CONTAINING PROTEIN"/>
    <property type="match status" value="1"/>
</dbReference>